<accession>A0A151IFD2</accession>
<gene>
    <name evidence="1" type="ORF">ALC62_09890</name>
</gene>
<keyword evidence="2" id="KW-1185">Reference proteome</keyword>
<dbReference type="EMBL" id="KQ977835">
    <property type="protein sequence ID" value="KYM99388.1"/>
    <property type="molecule type" value="Genomic_DNA"/>
</dbReference>
<dbReference type="STRING" id="456900.A0A151IFD2"/>
<evidence type="ECO:0000313" key="1">
    <source>
        <dbReference type="EMBL" id="KYM99388.1"/>
    </source>
</evidence>
<sequence length="503" mass="57144">MPRLKLHNDVLLGDAVVTNRDGKAYLRAFNTGDQELELPVLAVELEEFSDSHGPFDDSALGPEPAKQPSRNLQVMLPKCKTGNDFCIISFQCKHSTCAKFKFFVTQNIDVPHTDKIVHVYVNDHISHEKERHRHHIRGKVRAALTDELEKRSAIVVKLKMLANADEEVLRAGNLNKTPSLDILQKISIILFSEKQIRCLASDKLRHLHLDSTGSIIAQPEQLSTASTIYYYAPGNIDVGPLPVAEFISSKHDVTAIKHFLDVFNDKLRKITTKKIKKVETDFSLALIQSVCRALNVMTLSSYIQYMYEKYENKTLMQGNVTINHVCSSHFIKTVTQKIKKCYPDGKKQKLMRSIAASLLANIMHCNCVSAAAGVYDVFVKLFGNEYEDNDFNHLVKSIKIITEDVSTSSDIYSSQAQADTFSFDRKSLPYYHAFKTIEMSARENSKINYSKSNAFFCKEFFDYVTEYLMPYFPLWSATGIAQFNLSRDSNAPIENYFKTPNIR</sequence>
<proteinExistence type="predicted"/>
<dbReference type="AlphaFoldDB" id="A0A151IFD2"/>
<name>A0A151IFD2_9HYME</name>
<organism evidence="1 2">
    <name type="scientific">Cyphomyrmex costatus</name>
    <dbReference type="NCBI Taxonomy" id="456900"/>
    <lineage>
        <taxon>Eukaryota</taxon>
        <taxon>Metazoa</taxon>
        <taxon>Ecdysozoa</taxon>
        <taxon>Arthropoda</taxon>
        <taxon>Hexapoda</taxon>
        <taxon>Insecta</taxon>
        <taxon>Pterygota</taxon>
        <taxon>Neoptera</taxon>
        <taxon>Endopterygota</taxon>
        <taxon>Hymenoptera</taxon>
        <taxon>Apocrita</taxon>
        <taxon>Aculeata</taxon>
        <taxon>Formicoidea</taxon>
        <taxon>Formicidae</taxon>
        <taxon>Myrmicinae</taxon>
        <taxon>Cyphomyrmex</taxon>
    </lineage>
</organism>
<evidence type="ECO:0000313" key="2">
    <source>
        <dbReference type="Proteomes" id="UP000078542"/>
    </source>
</evidence>
<reference evidence="1 2" key="1">
    <citation type="submission" date="2016-03" db="EMBL/GenBank/DDBJ databases">
        <title>Cyphomyrmex costatus WGS genome.</title>
        <authorList>
            <person name="Nygaard S."/>
            <person name="Hu H."/>
            <person name="Boomsma J."/>
            <person name="Zhang G."/>
        </authorList>
    </citation>
    <scope>NUCLEOTIDE SEQUENCE [LARGE SCALE GENOMIC DNA]</scope>
    <source>
        <strain evidence="1">MS0001</strain>
        <tissue evidence="1">Whole body</tissue>
    </source>
</reference>
<dbReference type="Proteomes" id="UP000078542">
    <property type="component" value="Unassembled WGS sequence"/>
</dbReference>
<protein>
    <submittedName>
        <fullName evidence="1">Uncharacterized protein</fullName>
    </submittedName>
</protein>